<keyword evidence="2" id="KW-1133">Transmembrane helix</keyword>
<dbReference type="KEGG" id="mha:HF1_01880"/>
<dbReference type="EMBL" id="FR773153">
    <property type="protein sequence ID" value="CBY92196.1"/>
    <property type="molecule type" value="Genomic_DNA"/>
</dbReference>
<evidence type="ECO:0000313" key="4">
    <source>
        <dbReference type="Proteomes" id="UP000008637"/>
    </source>
</evidence>
<gene>
    <name evidence="3" type="ordered locus">HF1_01880</name>
</gene>
<keyword evidence="4" id="KW-1185">Reference proteome</keyword>
<evidence type="ECO:0000256" key="2">
    <source>
        <dbReference type="SAM" id="Phobius"/>
    </source>
</evidence>
<protein>
    <submittedName>
        <fullName evidence="3">Uncharacterized protein</fullName>
    </submittedName>
</protein>
<organism evidence="3 4">
    <name type="scientific">Mycoplasma haemofelis (strain Langford 1)</name>
    <name type="common">Haemobartonella felis</name>
    <dbReference type="NCBI Taxonomy" id="941640"/>
    <lineage>
        <taxon>Bacteria</taxon>
        <taxon>Bacillati</taxon>
        <taxon>Mycoplasmatota</taxon>
        <taxon>Mollicutes</taxon>
        <taxon>Mycoplasmataceae</taxon>
        <taxon>Mycoplasma</taxon>
    </lineage>
</organism>
<proteinExistence type="predicted"/>
<dbReference type="Proteomes" id="UP000008637">
    <property type="component" value="Chromosome"/>
</dbReference>
<evidence type="ECO:0000313" key="3">
    <source>
        <dbReference type="EMBL" id="CBY92196.1"/>
    </source>
</evidence>
<keyword evidence="2" id="KW-0812">Transmembrane</keyword>
<feature type="transmembrane region" description="Helical" evidence="2">
    <location>
        <begin position="6"/>
        <end position="25"/>
    </location>
</feature>
<accession>E8ZKN0</accession>
<dbReference type="HOGENOM" id="CLU_2356691_0_0_14"/>
<keyword evidence="2" id="KW-0472">Membrane</keyword>
<feature type="region of interest" description="Disordered" evidence="1">
    <location>
        <begin position="73"/>
        <end position="96"/>
    </location>
</feature>
<reference evidence="3 4" key="1">
    <citation type="journal article" date="2011" name="J. Bacteriol.">
        <title>Complete genome sequence of Mycoplasma haemofelis, a hemotropic mycoplasma.</title>
        <authorList>
            <person name="Barker E.N."/>
            <person name="Helps C.R."/>
            <person name="Peters I.R."/>
            <person name="Darby A.C."/>
            <person name="Radford A.D."/>
            <person name="Tasker S."/>
        </authorList>
    </citation>
    <scope>NUCLEOTIDE SEQUENCE [LARGE SCALE GENOMIC DNA]</scope>
    <source>
        <strain evidence="3 4">Langford 1</strain>
    </source>
</reference>
<dbReference type="AlphaFoldDB" id="E8ZKN0"/>
<name>E8ZKN0_MYCHL</name>
<evidence type="ECO:0000256" key="1">
    <source>
        <dbReference type="SAM" id="MobiDB-lite"/>
    </source>
</evidence>
<sequence length="96" mass="10588">MVSKSIAAGTVGVAGAGGVGTWYLLSDTKEVISISKKIEEQGERFILSTFESAHDTQWDSLIQSYSSLVSNNPNKKTNSRILQQSSHQRWVKSVMR</sequence>
<feature type="compositionally biased region" description="Polar residues" evidence="1">
    <location>
        <begin position="73"/>
        <end position="88"/>
    </location>
</feature>